<dbReference type="Gene3D" id="1.20.1250.20">
    <property type="entry name" value="MFS general substrate transporter like domains"/>
    <property type="match status" value="1"/>
</dbReference>
<evidence type="ECO:0000259" key="9">
    <source>
        <dbReference type="PROSITE" id="PS50850"/>
    </source>
</evidence>
<proteinExistence type="predicted"/>
<dbReference type="RefSeq" id="WP_189045540.1">
    <property type="nucleotide sequence ID" value="NZ_BMJQ01000005.1"/>
</dbReference>
<feature type="transmembrane region" description="Helical" evidence="8">
    <location>
        <begin position="102"/>
        <end position="121"/>
    </location>
</feature>
<evidence type="ECO:0000256" key="6">
    <source>
        <dbReference type="ARBA" id="ARBA00023136"/>
    </source>
</evidence>
<evidence type="ECO:0000256" key="5">
    <source>
        <dbReference type="ARBA" id="ARBA00022989"/>
    </source>
</evidence>
<reference evidence="10" key="1">
    <citation type="journal article" date="2014" name="Int. J. Syst. Evol. Microbiol.">
        <title>Complete genome sequence of Corynebacterium casei LMG S-19264T (=DSM 44701T), isolated from a smear-ripened cheese.</title>
        <authorList>
            <consortium name="US DOE Joint Genome Institute (JGI-PGF)"/>
            <person name="Walter F."/>
            <person name="Albersmeier A."/>
            <person name="Kalinowski J."/>
            <person name="Ruckert C."/>
        </authorList>
    </citation>
    <scope>NUCLEOTIDE SEQUENCE</scope>
    <source>
        <strain evidence="10">CGMCC 1.15725</strain>
    </source>
</reference>
<feature type="transmembrane region" description="Helical" evidence="8">
    <location>
        <begin position="351"/>
        <end position="374"/>
    </location>
</feature>
<dbReference type="InterPro" id="IPR020846">
    <property type="entry name" value="MFS_dom"/>
</dbReference>
<reference evidence="10" key="2">
    <citation type="submission" date="2020-09" db="EMBL/GenBank/DDBJ databases">
        <authorList>
            <person name="Sun Q."/>
            <person name="Zhou Y."/>
        </authorList>
    </citation>
    <scope>NUCLEOTIDE SEQUENCE</scope>
    <source>
        <strain evidence="10">CGMCC 1.15725</strain>
    </source>
</reference>
<evidence type="ECO:0000256" key="1">
    <source>
        <dbReference type="ARBA" id="ARBA00004651"/>
    </source>
</evidence>
<keyword evidence="11" id="KW-1185">Reference proteome</keyword>
<protein>
    <submittedName>
        <fullName evidence="10">MFS transporter</fullName>
    </submittedName>
</protein>
<dbReference type="EMBL" id="BMJQ01000005">
    <property type="protein sequence ID" value="GGF15626.1"/>
    <property type="molecule type" value="Genomic_DNA"/>
</dbReference>
<evidence type="ECO:0000256" key="3">
    <source>
        <dbReference type="ARBA" id="ARBA00022475"/>
    </source>
</evidence>
<keyword evidence="4 8" id="KW-0812">Transmembrane</keyword>
<feature type="transmembrane region" description="Helical" evidence="8">
    <location>
        <begin position="286"/>
        <end position="312"/>
    </location>
</feature>
<dbReference type="GO" id="GO:0022857">
    <property type="term" value="F:transmembrane transporter activity"/>
    <property type="evidence" value="ECO:0007669"/>
    <property type="project" value="InterPro"/>
</dbReference>
<feature type="transmembrane region" description="Helical" evidence="8">
    <location>
        <begin position="446"/>
        <end position="468"/>
    </location>
</feature>
<feature type="transmembrane region" description="Helical" evidence="8">
    <location>
        <begin position="163"/>
        <end position="184"/>
    </location>
</feature>
<accession>A0A8J2YSQ8</accession>
<dbReference type="Proteomes" id="UP000646365">
    <property type="component" value="Unassembled WGS sequence"/>
</dbReference>
<dbReference type="Pfam" id="PF07690">
    <property type="entry name" value="MFS_1"/>
    <property type="match status" value="1"/>
</dbReference>
<dbReference type="Gene3D" id="1.20.1720.10">
    <property type="entry name" value="Multidrug resistance protein D"/>
    <property type="match status" value="1"/>
</dbReference>
<keyword evidence="5 8" id="KW-1133">Transmembrane helix</keyword>
<feature type="transmembrane region" description="Helical" evidence="8">
    <location>
        <begin position="324"/>
        <end position="344"/>
    </location>
</feature>
<evidence type="ECO:0000313" key="10">
    <source>
        <dbReference type="EMBL" id="GGF15626.1"/>
    </source>
</evidence>
<dbReference type="InterPro" id="IPR036259">
    <property type="entry name" value="MFS_trans_sf"/>
</dbReference>
<evidence type="ECO:0000256" key="8">
    <source>
        <dbReference type="SAM" id="Phobius"/>
    </source>
</evidence>
<dbReference type="GO" id="GO:0005886">
    <property type="term" value="C:plasma membrane"/>
    <property type="evidence" value="ECO:0007669"/>
    <property type="project" value="UniProtKB-SubCell"/>
</dbReference>
<dbReference type="PANTHER" id="PTHR42718:SF46">
    <property type="entry name" value="BLR6921 PROTEIN"/>
    <property type="match status" value="1"/>
</dbReference>
<dbReference type="InterPro" id="IPR011701">
    <property type="entry name" value="MFS"/>
</dbReference>
<evidence type="ECO:0000256" key="7">
    <source>
        <dbReference type="SAM" id="MobiDB-lite"/>
    </source>
</evidence>
<feature type="domain" description="Major facilitator superfamily (MFS) profile" evidence="9">
    <location>
        <begin position="36"/>
        <end position="471"/>
    </location>
</feature>
<comment type="caution">
    <text evidence="10">The sequence shown here is derived from an EMBL/GenBank/DDBJ whole genome shotgun (WGS) entry which is preliminary data.</text>
</comment>
<feature type="transmembrane region" description="Helical" evidence="8">
    <location>
        <begin position="34"/>
        <end position="53"/>
    </location>
</feature>
<keyword evidence="3" id="KW-1003">Cell membrane</keyword>
<dbReference type="CDD" id="cd17321">
    <property type="entry name" value="MFS_MMR_MDR_like"/>
    <property type="match status" value="1"/>
</dbReference>
<keyword evidence="6 8" id="KW-0472">Membrane</keyword>
<gene>
    <name evidence="10" type="ORF">GCM10011611_21780</name>
</gene>
<dbReference type="PROSITE" id="PS50850">
    <property type="entry name" value="MFS"/>
    <property type="match status" value="1"/>
</dbReference>
<comment type="subcellular location">
    <subcellularLocation>
        <location evidence="1">Cell membrane</location>
        <topology evidence="1">Multi-pass membrane protein</topology>
    </subcellularLocation>
</comment>
<dbReference type="SUPFAM" id="SSF103473">
    <property type="entry name" value="MFS general substrate transporter"/>
    <property type="match status" value="1"/>
</dbReference>
<evidence type="ECO:0000256" key="4">
    <source>
        <dbReference type="ARBA" id="ARBA00022692"/>
    </source>
</evidence>
<evidence type="ECO:0000313" key="11">
    <source>
        <dbReference type="Proteomes" id="UP000646365"/>
    </source>
</evidence>
<name>A0A8J2YSQ8_9PROT</name>
<dbReference type="PANTHER" id="PTHR42718">
    <property type="entry name" value="MAJOR FACILITATOR SUPERFAMILY MULTIDRUG TRANSPORTER MFSC"/>
    <property type="match status" value="1"/>
</dbReference>
<feature type="transmembrane region" description="Helical" evidence="8">
    <location>
        <begin position="127"/>
        <end position="151"/>
    </location>
</feature>
<sequence length="475" mass="48489">MDRLDETLAPAIPVPQAPVAPPSIEDGLPPGRRGWAVTTLVIAVGMATLDTAIANTALPTIAADLKASAADSIWVVNAYQLALMVSLLPLASLGDILGYRRIYIVGLALFTLASLVCAAAWSLPTLAIARVFQGFGASGIMSVNTALIRFIYPARSLGRGVGFNALVVAVCFAVGPTVASAILSVASWPWLFAVNVPLGLFGIAVAIPALPHSVRAPHRFDVTSAVLNAGTFGLLIVAIGEAGHQASPLLIAAEFLGAGLFGLAMLRRQTAHPAPMLPVDLFRRPVFALSAVTAVCSFAAQGLAFVSLPFYFQGALGRTQVETGFLMTPWPVVVAVVVPIAGRLSDRYPPAILGGFGLAILSVGMALLAGLPAHPTVLEISWRMAICGFGFGFFQSPNLKALMAAAPPGRSGGASGIVATARLLGQSIGAALVALCFGLSSSGGAALALALGAGFAGAASIASFLRLVPRDAATV</sequence>
<feature type="transmembrane region" description="Helical" evidence="8">
    <location>
        <begin position="73"/>
        <end position="90"/>
    </location>
</feature>
<dbReference type="FunFam" id="1.20.1720.10:FF:000011">
    <property type="entry name" value="Transporter, major facilitator family"/>
    <property type="match status" value="1"/>
</dbReference>
<feature type="transmembrane region" description="Helical" evidence="8">
    <location>
        <begin position="246"/>
        <end position="266"/>
    </location>
</feature>
<dbReference type="AlphaFoldDB" id="A0A8J2YSQ8"/>
<feature type="transmembrane region" description="Helical" evidence="8">
    <location>
        <begin position="222"/>
        <end position="240"/>
    </location>
</feature>
<organism evidence="10 11">
    <name type="scientific">Aliidongia dinghuensis</name>
    <dbReference type="NCBI Taxonomy" id="1867774"/>
    <lineage>
        <taxon>Bacteria</taxon>
        <taxon>Pseudomonadati</taxon>
        <taxon>Pseudomonadota</taxon>
        <taxon>Alphaproteobacteria</taxon>
        <taxon>Rhodospirillales</taxon>
        <taxon>Dongiaceae</taxon>
        <taxon>Aliidongia</taxon>
    </lineage>
</organism>
<keyword evidence="2" id="KW-0813">Transport</keyword>
<feature type="transmembrane region" description="Helical" evidence="8">
    <location>
        <begin position="190"/>
        <end position="210"/>
    </location>
</feature>
<evidence type="ECO:0000256" key="2">
    <source>
        <dbReference type="ARBA" id="ARBA00022448"/>
    </source>
</evidence>
<feature type="compositionally biased region" description="Pro residues" evidence="7">
    <location>
        <begin position="12"/>
        <end position="21"/>
    </location>
</feature>
<feature type="region of interest" description="Disordered" evidence="7">
    <location>
        <begin position="1"/>
        <end position="23"/>
    </location>
</feature>